<dbReference type="EMBL" id="HBGW01099348">
    <property type="protein sequence ID" value="CAD9645118.1"/>
    <property type="molecule type" value="Transcribed_RNA"/>
</dbReference>
<feature type="compositionally biased region" description="Basic and acidic residues" evidence="1">
    <location>
        <begin position="280"/>
        <end position="293"/>
    </location>
</feature>
<keyword evidence="2" id="KW-0732">Signal</keyword>
<proteinExistence type="predicted"/>
<sequence length="372" mass="41735">MAPVGPRRRAALQAFVSLALAIRCRALQMLSTPRPFPDVTFSGGSSPYLFMGDRVNGPVTEDPRPKTEADAFDFVRHASPRRAPERVVKIDKRARTVDTAPSEARKRWNVDMSSSMKPRPEVGKWKQKFIISDSTGLGQDMDRFKTQEDLDPSDKQEDSDLAGRQEKRKRSQRQEPGIAAPLEPKHHMGPIKEIAGLGDQRQWAAQTRAARVSHLRIDVNSQRSKPKKPPRSKPKELPLRTADKIHTMRKLAAHTEGTRAWKKQPEKMLLATSQALGGKPDAKRTDGRDRPRGTFDQAASVDFLIEPTRIEERRVNAPEMPTPVPKSQSLCGKLCKHAKFLVGWPARPAKIDVPAPKPERLHFVDDSSSEGW</sequence>
<evidence type="ECO:0000313" key="3">
    <source>
        <dbReference type="EMBL" id="CAD9645118.1"/>
    </source>
</evidence>
<feature type="compositionally biased region" description="Low complexity" evidence="1">
    <location>
        <begin position="200"/>
        <end position="210"/>
    </location>
</feature>
<feature type="compositionally biased region" description="Basic and acidic residues" evidence="1">
    <location>
        <begin position="233"/>
        <end position="246"/>
    </location>
</feature>
<evidence type="ECO:0000256" key="1">
    <source>
        <dbReference type="SAM" id="MobiDB-lite"/>
    </source>
</evidence>
<feature type="chain" id="PRO_5031371061" description="Ribosome biogenesis protein NOP53" evidence="2">
    <location>
        <begin position="27"/>
        <end position="372"/>
    </location>
</feature>
<name>A0A7S2QKK9_9DINO</name>
<feature type="region of interest" description="Disordered" evidence="1">
    <location>
        <begin position="98"/>
        <end position="246"/>
    </location>
</feature>
<gene>
    <name evidence="3" type="ORF">BRAN1462_LOCUS62940</name>
</gene>
<dbReference type="AlphaFoldDB" id="A0A7S2QKK9"/>
<organism evidence="3">
    <name type="scientific">Zooxanthella nutricula</name>
    <dbReference type="NCBI Taxonomy" id="1333877"/>
    <lineage>
        <taxon>Eukaryota</taxon>
        <taxon>Sar</taxon>
        <taxon>Alveolata</taxon>
        <taxon>Dinophyceae</taxon>
        <taxon>Peridiniales</taxon>
        <taxon>Peridiniales incertae sedis</taxon>
        <taxon>Zooxanthella</taxon>
    </lineage>
</organism>
<feature type="compositionally biased region" description="Basic and acidic residues" evidence="1">
    <location>
        <begin position="140"/>
        <end position="165"/>
    </location>
</feature>
<protein>
    <recommendedName>
        <fullName evidence="4">Ribosome biogenesis protein NOP53</fullName>
    </recommendedName>
</protein>
<accession>A0A7S2QKK9</accession>
<feature type="region of interest" description="Disordered" evidence="1">
    <location>
        <begin position="352"/>
        <end position="372"/>
    </location>
</feature>
<feature type="signal peptide" evidence="2">
    <location>
        <begin position="1"/>
        <end position="26"/>
    </location>
</feature>
<feature type="region of interest" description="Disordered" evidence="1">
    <location>
        <begin position="273"/>
        <end position="294"/>
    </location>
</feature>
<evidence type="ECO:0000256" key="2">
    <source>
        <dbReference type="SAM" id="SignalP"/>
    </source>
</evidence>
<reference evidence="3" key="1">
    <citation type="submission" date="2021-01" db="EMBL/GenBank/DDBJ databases">
        <authorList>
            <person name="Corre E."/>
            <person name="Pelletier E."/>
            <person name="Niang G."/>
            <person name="Scheremetjew M."/>
            <person name="Finn R."/>
            <person name="Kale V."/>
            <person name="Holt S."/>
            <person name="Cochrane G."/>
            <person name="Meng A."/>
            <person name="Brown T."/>
            <person name="Cohen L."/>
        </authorList>
    </citation>
    <scope>NUCLEOTIDE SEQUENCE</scope>
    <source>
        <strain evidence="3">RCC3387</strain>
    </source>
</reference>
<evidence type="ECO:0008006" key="4">
    <source>
        <dbReference type="Google" id="ProtNLM"/>
    </source>
</evidence>